<dbReference type="Gene3D" id="2.40.37.10">
    <property type="entry name" value="Lyase, Ornithine Decarboxylase, Chain A, domain 1"/>
    <property type="match status" value="1"/>
</dbReference>
<dbReference type="AlphaFoldDB" id="A0A1T4VZR7"/>
<feature type="domain" description="Alanine racemase C-terminal" evidence="8">
    <location>
        <begin position="248"/>
        <end position="375"/>
    </location>
</feature>
<dbReference type="SUPFAM" id="SSF50621">
    <property type="entry name" value="Alanine racemase C-terminal domain-like"/>
    <property type="match status" value="1"/>
</dbReference>
<comment type="function">
    <text evidence="5">Catalyzes the interconversion of L-alanine and D-alanine. May also act on other amino acids.</text>
</comment>
<dbReference type="GO" id="GO:0008784">
    <property type="term" value="F:alanine racemase activity"/>
    <property type="evidence" value="ECO:0007669"/>
    <property type="project" value="UniProtKB-UniRule"/>
</dbReference>
<evidence type="ECO:0000256" key="2">
    <source>
        <dbReference type="ARBA" id="ARBA00001933"/>
    </source>
</evidence>
<name>A0A1T4VZR7_9FIRM</name>
<dbReference type="Pfam" id="PF01168">
    <property type="entry name" value="Ala_racemase_N"/>
    <property type="match status" value="1"/>
</dbReference>
<dbReference type="FunFam" id="2.40.37.10:FF:000006">
    <property type="entry name" value="Alanine racemase"/>
    <property type="match status" value="1"/>
</dbReference>
<keyword evidence="4 5" id="KW-0413">Isomerase</keyword>
<comment type="pathway">
    <text evidence="5">Amino-acid biosynthesis; D-alanine biosynthesis; D-alanine from L-alanine: step 1/1.</text>
</comment>
<accession>A0A1T4VZR7</accession>
<dbReference type="UniPathway" id="UPA00042">
    <property type="reaction ID" value="UER00497"/>
</dbReference>
<organism evidence="9 10">
    <name type="scientific">Eubacterium uniforme</name>
    <dbReference type="NCBI Taxonomy" id="39495"/>
    <lineage>
        <taxon>Bacteria</taxon>
        <taxon>Bacillati</taxon>
        <taxon>Bacillota</taxon>
        <taxon>Clostridia</taxon>
        <taxon>Eubacteriales</taxon>
        <taxon>Eubacteriaceae</taxon>
        <taxon>Eubacterium</taxon>
    </lineage>
</organism>
<dbReference type="EMBL" id="FUXZ01000013">
    <property type="protein sequence ID" value="SKA70510.1"/>
    <property type="molecule type" value="Genomic_DNA"/>
</dbReference>
<reference evidence="9 10" key="1">
    <citation type="submission" date="2017-02" db="EMBL/GenBank/DDBJ databases">
        <authorList>
            <person name="Peterson S.W."/>
        </authorList>
    </citation>
    <scope>NUCLEOTIDE SEQUENCE [LARGE SCALE GENOMIC DNA]</scope>
    <source>
        <strain evidence="9 10">ATCC 35992</strain>
    </source>
</reference>
<gene>
    <name evidence="9" type="ORF">SAMN02745111_02052</name>
</gene>
<dbReference type="InterPro" id="IPR009006">
    <property type="entry name" value="Ala_racemase/Decarboxylase_C"/>
</dbReference>
<evidence type="ECO:0000256" key="3">
    <source>
        <dbReference type="ARBA" id="ARBA00022898"/>
    </source>
</evidence>
<comment type="catalytic activity">
    <reaction evidence="1 5">
        <text>L-alanine = D-alanine</text>
        <dbReference type="Rhea" id="RHEA:20249"/>
        <dbReference type="ChEBI" id="CHEBI:57416"/>
        <dbReference type="ChEBI" id="CHEBI:57972"/>
        <dbReference type="EC" id="5.1.1.1"/>
    </reaction>
</comment>
<protein>
    <recommendedName>
        <fullName evidence="5">Alanine racemase</fullName>
        <ecNumber evidence="5">5.1.1.1</ecNumber>
    </recommendedName>
</protein>
<keyword evidence="10" id="KW-1185">Reference proteome</keyword>
<comment type="cofactor">
    <cofactor evidence="2 5 6">
        <name>pyridoxal 5'-phosphate</name>
        <dbReference type="ChEBI" id="CHEBI:597326"/>
    </cofactor>
</comment>
<feature type="binding site" evidence="5 7">
    <location>
        <position position="317"/>
    </location>
    <ligand>
        <name>substrate</name>
    </ligand>
</feature>
<dbReference type="FunFam" id="3.20.20.10:FF:000002">
    <property type="entry name" value="Alanine racemase"/>
    <property type="match status" value="1"/>
</dbReference>
<evidence type="ECO:0000256" key="7">
    <source>
        <dbReference type="PIRSR" id="PIRSR600821-52"/>
    </source>
</evidence>
<dbReference type="OrthoDB" id="9813814at2"/>
<dbReference type="RefSeq" id="WP_078766883.1">
    <property type="nucleotide sequence ID" value="NZ_FUXZ01000013.1"/>
</dbReference>
<feature type="modified residue" description="N6-(pyridoxal phosphate)lysine" evidence="5 6">
    <location>
        <position position="41"/>
    </location>
</feature>
<feature type="binding site" evidence="5 7">
    <location>
        <position position="138"/>
    </location>
    <ligand>
        <name>substrate</name>
    </ligand>
</feature>
<dbReference type="PANTHER" id="PTHR30511">
    <property type="entry name" value="ALANINE RACEMASE"/>
    <property type="match status" value="1"/>
</dbReference>
<evidence type="ECO:0000256" key="6">
    <source>
        <dbReference type="PIRSR" id="PIRSR600821-50"/>
    </source>
</evidence>
<dbReference type="PANTHER" id="PTHR30511:SF0">
    <property type="entry name" value="ALANINE RACEMASE, CATABOLIC-RELATED"/>
    <property type="match status" value="1"/>
</dbReference>
<dbReference type="GO" id="GO:0030170">
    <property type="term" value="F:pyridoxal phosphate binding"/>
    <property type="evidence" value="ECO:0007669"/>
    <property type="project" value="UniProtKB-UniRule"/>
</dbReference>
<proteinExistence type="inferred from homology"/>
<dbReference type="SMART" id="SM01005">
    <property type="entry name" value="Ala_racemase_C"/>
    <property type="match status" value="1"/>
</dbReference>
<evidence type="ECO:0000256" key="1">
    <source>
        <dbReference type="ARBA" id="ARBA00000316"/>
    </source>
</evidence>
<evidence type="ECO:0000313" key="10">
    <source>
        <dbReference type="Proteomes" id="UP000190814"/>
    </source>
</evidence>
<dbReference type="GO" id="GO:0030632">
    <property type="term" value="P:D-alanine biosynthetic process"/>
    <property type="evidence" value="ECO:0007669"/>
    <property type="project" value="UniProtKB-UniRule"/>
</dbReference>
<dbReference type="GO" id="GO:0009252">
    <property type="term" value="P:peptidoglycan biosynthetic process"/>
    <property type="evidence" value="ECO:0007669"/>
    <property type="project" value="TreeGrafter"/>
</dbReference>
<keyword evidence="3 5" id="KW-0663">Pyridoxal phosphate</keyword>
<sequence length="393" mass="43893">MENLDKYYRNYIKINLDNIYDNISVLKENAGENTGLVAVIKTDGYGHGAVPIAKTVADKVEAYAVATIEEAFNLRKHNITKPIYVLGFVHSGQFETMILEEIRPAIFKYETAKEISDIAKAVGKVAKIHIKIDTGMGRIGFLDNDESADIIKKINDLPNIEIEGIFTHFAASDEKDKTSANNQLERFKVMIGKLKDRNVEIPIKHIYNSAALIDFDEDIFNQARAGIALYGLYPSEDVDKSRAKLKPSLSLYTHIVYIKTVEAGTGISYGSTFVATKETKIATLPIGYGDGYKRNLSNKGYVIIGGKRAPIVGRVCMDQMMVDVTDVDAHEGDLVTLIGKDGNEEITVEELSELAGTFNYEFVCDLGKRIPRVYYRNGEVVCMKDYFDDPYMM</sequence>
<dbReference type="CDD" id="cd00430">
    <property type="entry name" value="PLPDE_III_AR"/>
    <property type="match status" value="1"/>
</dbReference>
<comment type="similarity">
    <text evidence="5">Belongs to the alanine racemase family.</text>
</comment>
<dbReference type="InterPro" id="IPR001608">
    <property type="entry name" value="Ala_racemase_N"/>
</dbReference>
<dbReference type="HAMAP" id="MF_01201">
    <property type="entry name" value="Ala_racemase"/>
    <property type="match status" value="1"/>
</dbReference>
<evidence type="ECO:0000259" key="8">
    <source>
        <dbReference type="SMART" id="SM01005"/>
    </source>
</evidence>
<evidence type="ECO:0000313" key="9">
    <source>
        <dbReference type="EMBL" id="SKA70510.1"/>
    </source>
</evidence>
<dbReference type="STRING" id="39495.SAMN02745111_02052"/>
<dbReference type="Gene3D" id="3.20.20.10">
    <property type="entry name" value="Alanine racemase"/>
    <property type="match status" value="1"/>
</dbReference>
<dbReference type="NCBIfam" id="TIGR00492">
    <property type="entry name" value="alr"/>
    <property type="match status" value="1"/>
</dbReference>
<dbReference type="GO" id="GO:0005829">
    <property type="term" value="C:cytosol"/>
    <property type="evidence" value="ECO:0007669"/>
    <property type="project" value="TreeGrafter"/>
</dbReference>
<dbReference type="InterPro" id="IPR000821">
    <property type="entry name" value="Ala_racemase"/>
</dbReference>
<dbReference type="Pfam" id="PF00842">
    <property type="entry name" value="Ala_racemase_C"/>
    <property type="match status" value="1"/>
</dbReference>
<feature type="active site" description="Proton acceptor; specific for L-alanine" evidence="5">
    <location>
        <position position="269"/>
    </location>
</feature>
<dbReference type="Proteomes" id="UP000190814">
    <property type="component" value="Unassembled WGS sequence"/>
</dbReference>
<dbReference type="SUPFAM" id="SSF51419">
    <property type="entry name" value="PLP-binding barrel"/>
    <property type="match status" value="1"/>
</dbReference>
<dbReference type="EC" id="5.1.1.1" evidence="5"/>
<evidence type="ECO:0000256" key="4">
    <source>
        <dbReference type="ARBA" id="ARBA00023235"/>
    </source>
</evidence>
<feature type="active site" description="Proton acceptor; specific for D-alanine" evidence="5">
    <location>
        <position position="41"/>
    </location>
</feature>
<dbReference type="InterPro" id="IPR029066">
    <property type="entry name" value="PLP-binding_barrel"/>
</dbReference>
<dbReference type="InterPro" id="IPR011079">
    <property type="entry name" value="Ala_racemase_C"/>
</dbReference>
<evidence type="ECO:0000256" key="5">
    <source>
        <dbReference type="HAMAP-Rule" id="MF_01201"/>
    </source>
</evidence>
<dbReference type="PRINTS" id="PR00992">
    <property type="entry name" value="ALARACEMASE"/>
</dbReference>